<evidence type="ECO:0000313" key="1">
    <source>
        <dbReference type="EMBL" id="CAA9275039.1"/>
    </source>
</evidence>
<protein>
    <submittedName>
        <fullName evidence="1">Uncharacterized protein</fullName>
    </submittedName>
</protein>
<accession>A0A6J4JAG8</accession>
<organism evidence="1">
    <name type="scientific">uncultured Chloroflexota bacterium</name>
    <dbReference type="NCBI Taxonomy" id="166587"/>
    <lineage>
        <taxon>Bacteria</taxon>
        <taxon>Bacillati</taxon>
        <taxon>Chloroflexota</taxon>
        <taxon>environmental samples</taxon>
    </lineage>
</organism>
<proteinExistence type="predicted"/>
<feature type="non-terminal residue" evidence="1">
    <location>
        <position position="1"/>
    </location>
</feature>
<dbReference type="EMBL" id="CADCTC010000189">
    <property type="protein sequence ID" value="CAA9275039.1"/>
    <property type="molecule type" value="Genomic_DNA"/>
</dbReference>
<gene>
    <name evidence="1" type="ORF">AVDCRST_MAG77-3462</name>
</gene>
<reference evidence="1" key="1">
    <citation type="submission" date="2020-02" db="EMBL/GenBank/DDBJ databases">
        <authorList>
            <person name="Meier V. D."/>
        </authorList>
    </citation>
    <scope>NUCLEOTIDE SEQUENCE</scope>
    <source>
        <strain evidence="1">AVDCRST_MAG77</strain>
    </source>
</reference>
<name>A0A6J4JAG8_9CHLR</name>
<dbReference type="AlphaFoldDB" id="A0A6J4JAG8"/>
<sequence>PVDELVERRYEKYRRIGAFSGA</sequence>